<dbReference type="PROSITE" id="PS50280">
    <property type="entry name" value="SET"/>
    <property type="match status" value="1"/>
</dbReference>
<dbReference type="GO" id="GO:0045814">
    <property type="term" value="P:negative regulation of gene expression, epigenetic"/>
    <property type="evidence" value="ECO:0007669"/>
    <property type="project" value="TreeGrafter"/>
</dbReference>
<dbReference type="Gene3D" id="1.25.40.10">
    <property type="entry name" value="Tetratricopeptide repeat domain"/>
    <property type="match status" value="2"/>
</dbReference>
<dbReference type="CDD" id="cd20071">
    <property type="entry name" value="SET_SMYD"/>
    <property type="match status" value="1"/>
</dbReference>
<dbReference type="InterPro" id="IPR011990">
    <property type="entry name" value="TPR-like_helical_dom_sf"/>
</dbReference>
<keyword evidence="1" id="KW-0489">Methyltransferase</keyword>
<evidence type="ECO:0000259" key="9">
    <source>
        <dbReference type="PROSITE" id="PS50865"/>
    </source>
</evidence>
<evidence type="ECO:0000256" key="6">
    <source>
        <dbReference type="ARBA" id="ARBA00022833"/>
    </source>
</evidence>
<evidence type="ECO:0000259" key="8">
    <source>
        <dbReference type="PROSITE" id="PS50280"/>
    </source>
</evidence>
<accession>A0AAE1BBW0</accession>
<reference evidence="10" key="1">
    <citation type="journal article" date="2023" name="G3 (Bethesda)">
        <title>A reference genome for the long-term kleptoplast-retaining sea slug Elysia crispata morphotype clarki.</title>
        <authorList>
            <person name="Eastman K.E."/>
            <person name="Pendleton A.L."/>
            <person name="Shaikh M.A."/>
            <person name="Suttiyut T."/>
            <person name="Ogas R."/>
            <person name="Tomko P."/>
            <person name="Gavelis G."/>
            <person name="Widhalm J.R."/>
            <person name="Wisecaver J.H."/>
        </authorList>
    </citation>
    <scope>NUCLEOTIDE SEQUENCE</scope>
    <source>
        <strain evidence="10">ECLA1</strain>
    </source>
</reference>
<protein>
    <submittedName>
        <fullName evidence="10">Uncharacterized protein</fullName>
    </submittedName>
</protein>
<dbReference type="GO" id="GO:0032259">
    <property type="term" value="P:methylation"/>
    <property type="evidence" value="ECO:0007669"/>
    <property type="project" value="UniProtKB-KW"/>
</dbReference>
<evidence type="ECO:0000256" key="2">
    <source>
        <dbReference type="ARBA" id="ARBA00022679"/>
    </source>
</evidence>
<dbReference type="PANTHER" id="PTHR46402">
    <property type="entry name" value="SET AND MYND DOMAIN-CONTAINING PROTEIN 5"/>
    <property type="match status" value="1"/>
</dbReference>
<organism evidence="10 11">
    <name type="scientific">Elysia crispata</name>
    <name type="common">lettuce slug</name>
    <dbReference type="NCBI Taxonomy" id="231223"/>
    <lineage>
        <taxon>Eukaryota</taxon>
        <taxon>Metazoa</taxon>
        <taxon>Spiralia</taxon>
        <taxon>Lophotrochozoa</taxon>
        <taxon>Mollusca</taxon>
        <taxon>Gastropoda</taxon>
        <taxon>Heterobranchia</taxon>
        <taxon>Euthyneura</taxon>
        <taxon>Panpulmonata</taxon>
        <taxon>Sacoglossa</taxon>
        <taxon>Placobranchoidea</taxon>
        <taxon>Plakobranchidae</taxon>
        <taxon>Elysia</taxon>
    </lineage>
</organism>
<dbReference type="SMART" id="SM00028">
    <property type="entry name" value="TPR"/>
    <property type="match status" value="3"/>
</dbReference>
<feature type="domain" description="MYND-type" evidence="9">
    <location>
        <begin position="355"/>
        <end position="422"/>
    </location>
</feature>
<dbReference type="InterPro" id="IPR002893">
    <property type="entry name" value="Znf_MYND"/>
</dbReference>
<dbReference type="InterPro" id="IPR001214">
    <property type="entry name" value="SET_dom"/>
</dbReference>
<keyword evidence="6" id="KW-0862">Zinc</keyword>
<name>A0AAE1BBW0_9GAST</name>
<dbReference type="SUPFAM" id="SSF144232">
    <property type="entry name" value="HIT/MYND zinc finger-like"/>
    <property type="match status" value="2"/>
</dbReference>
<evidence type="ECO:0000313" key="10">
    <source>
        <dbReference type="EMBL" id="KAK3803317.1"/>
    </source>
</evidence>
<dbReference type="Pfam" id="PF00856">
    <property type="entry name" value="SET"/>
    <property type="match status" value="1"/>
</dbReference>
<dbReference type="PROSITE" id="PS01360">
    <property type="entry name" value="ZF_MYND_1"/>
    <property type="match status" value="1"/>
</dbReference>
<keyword evidence="5 7" id="KW-0863">Zinc-finger</keyword>
<evidence type="ECO:0000256" key="4">
    <source>
        <dbReference type="ARBA" id="ARBA00022723"/>
    </source>
</evidence>
<sequence length="749" mass="85727">MTDKIRKLEKEAEACKLKGEFNAAIEIYTELLKSSHDGLSWLIMRGECYISTEFYCEALEDGRAAHKKCADDIRACILCGKAASKLGMFADALTYFRAGLVIDPDSLTITQELKTLQKVILKEQKEVSDQASCIYSPLSLCNQAIYPGDDKLLVMEKEILEVKYHILDDPFYTNKNKEGKKDQELEVKLVQAAYECLSCDEQSKALTIISKVVEMNPSNIFYRTFRAQVYFNLKYWAKVIQDYWVIPKTQRKPDVWKQGGKALMELWLPVLAEFWFRKATQLSGEKDEEAAQLFQKVRVKRLYDPLTEDQPVFVEFTEYGRAVFAKRDIVKGETVMTDLPMVMAQSLTSSQVPACYNCAVSLITPQIYFGKRLAGFDTDQRSLIKDCWPNVDIIHCPFCHIETYCSKPCQLEAWDNYHGVICPHENPKGHLLYDLIKNDGFGYTKDGQWKELWGGHYSPMILVKIWAIIASHVKAQMTHEGLTAPTVEHWARAKAPFRRFIAYGTVPATTRMPHILPLFQELFADCGGINYNITPEEFNGRFYQAACNLQCFSPSITPYHRFLDNIKEDMRSVGLIRHLTDRPPEAQFAAMCPLHACTNHSCYNNAEVCDAEIYGRPGVQMIARRDIKKGEEVFITYIDTMVPKLLRKAWLYKSFNFWCNCMRCQFEGDQPTECTHCLKKAEDNKQFPACGKCKRAWYCGVKCQKEAWKKGHKVICNASHSQLYEADGMEFAFKFSNSGKRPVPPPGSA</sequence>
<feature type="domain" description="MYND-type" evidence="9">
    <location>
        <begin position="674"/>
        <end position="716"/>
    </location>
</feature>
<evidence type="ECO:0000256" key="1">
    <source>
        <dbReference type="ARBA" id="ARBA00022603"/>
    </source>
</evidence>
<dbReference type="SUPFAM" id="SSF48452">
    <property type="entry name" value="TPR-like"/>
    <property type="match status" value="2"/>
</dbReference>
<dbReference type="Pfam" id="PF01753">
    <property type="entry name" value="zf-MYND"/>
    <property type="match status" value="2"/>
</dbReference>
<comment type="caution">
    <text evidence="10">The sequence shown here is derived from an EMBL/GenBank/DDBJ whole genome shotgun (WGS) entry which is preliminary data.</text>
</comment>
<keyword evidence="3" id="KW-0949">S-adenosyl-L-methionine</keyword>
<keyword evidence="2" id="KW-0808">Transferase</keyword>
<dbReference type="AlphaFoldDB" id="A0AAE1BBW0"/>
<dbReference type="Proteomes" id="UP001283361">
    <property type="component" value="Unassembled WGS sequence"/>
</dbReference>
<dbReference type="InterPro" id="IPR046341">
    <property type="entry name" value="SET_dom_sf"/>
</dbReference>
<dbReference type="PANTHER" id="PTHR46402:SF2">
    <property type="entry name" value="HISTONE-LYSINE N-TRIMETHYLTRANSFERASE SMYD5"/>
    <property type="match status" value="1"/>
</dbReference>
<dbReference type="Gene3D" id="2.170.270.10">
    <property type="entry name" value="SET domain"/>
    <property type="match status" value="1"/>
</dbReference>
<gene>
    <name evidence="10" type="ORF">RRG08_021515</name>
</gene>
<evidence type="ECO:0000256" key="3">
    <source>
        <dbReference type="ARBA" id="ARBA00022691"/>
    </source>
</evidence>
<evidence type="ECO:0000313" key="11">
    <source>
        <dbReference type="Proteomes" id="UP001283361"/>
    </source>
</evidence>
<evidence type="ECO:0000256" key="7">
    <source>
        <dbReference type="PROSITE-ProRule" id="PRU00134"/>
    </source>
</evidence>
<dbReference type="SUPFAM" id="SSF82199">
    <property type="entry name" value="SET domain"/>
    <property type="match status" value="1"/>
</dbReference>
<keyword evidence="11" id="KW-1185">Reference proteome</keyword>
<dbReference type="PROSITE" id="PS50865">
    <property type="entry name" value="ZF_MYND_2"/>
    <property type="match status" value="2"/>
</dbReference>
<dbReference type="EMBL" id="JAWDGP010000167">
    <property type="protein sequence ID" value="KAK3803317.1"/>
    <property type="molecule type" value="Genomic_DNA"/>
</dbReference>
<feature type="domain" description="SET" evidence="8">
    <location>
        <begin position="295"/>
        <end position="638"/>
    </location>
</feature>
<proteinExistence type="predicted"/>
<dbReference type="InterPro" id="IPR019734">
    <property type="entry name" value="TPR_rpt"/>
</dbReference>
<evidence type="ECO:0000256" key="5">
    <source>
        <dbReference type="ARBA" id="ARBA00022771"/>
    </source>
</evidence>
<dbReference type="GO" id="GO:0042799">
    <property type="term" value="F:histone H4K20 methyltransferase activity"/>
    <property type="evidence" value="ECO:0007669"/>
    <property type="project" value="TreeGrafter"/>
</dbReference>
<keyword evidence="4" id="KW-0479">Metal-binding</keyword>
<dbReference type="Gene3D" id="6.10.140.2220">
    <property type="match status" value="1"/>
</dbReference>
<dbReference type="GO" id="GO:0008270">
    <property type="term" value="F:zinc ion binding"/>
    <property type="evidence" value="ECO:0007669"/>
    <property type="project" value="UniProtKB-KW"/>
</dbReference>